<feature type="region of interest" description="Disordered" evidence="1">
    <location>
        <begin position="34"/>
        <end position="54"/>
    </location>
</feature>
<protein>
    <submittedName>
        <fullName evidence="2">Putative tail component</fullName>
    </submittedName>
</protein>
<dbReference type="EMBL" id="BK016194">
    <property type="protein sequence ID" value="DAG01513.1"/>
    <property type="molecule type" value="Genomic_DNA"/>
</dbReference>
<proteinExistence type="predicted"/>
<organism evidence="2">
    <name type="scientific">Siphoviridae sp. ctNHg2</name>
    <dbReference type="NCBI Taxonomy" id="2825467"/>
    <lineage>
        <taxon>Viruses</taxon>
        <taxon>Duplodnaviria</taxon>
        <taxon>Heunggongvirae</taxon>
        <taxon>Uroviricota</taxon>
        <taxon>Caudoviricetes</taxon>
    </lineage>
</organism>
<evidence type="ECO:0000256" key="1">
    <source>
        <dbReference type="SAM" id="MobiDB-lite"/>
    </source>
</evidence>
<name>A0A8S5V445_9CAUD</name>
<sequence length="131" mass="14691">MSNFTINPAGVEELRGIIKDGLSVAAEQLTDDIRAITPRDPTRPPKDLTRPVTGNLQRSIAYEVNDNLEAKIGVNLQHGLTEGKTPIMEYARYQEFGTPNMPARSYLRKGLIEKGKEALNTFIFYLKTKLK</sequence>
<evidence type="ECO:0000313" key="2">
    <source>
        <dbReference type="EMBL" id="DAG01513.1"/>
    </source>
</evidence>
<accession>A0A8S5V445</accession>
<dbReference type="InterPro" id="IPR010064">
    <property type="entry name" value="HK97-gp10_tail"/>
</dbReference>
<feature type="compositionally biased region" description="Basic and acidic residues" evidence="1">
    <location>
        <begin position="40"/>
        <end position="49"/>
    </location>
</feature>
<dbReference type="NCBIfam" id="TIGR01725">
    <property type="entry name" value="phge_HK97_gp10"/>
    <property type="match status" value="1"/>
</dbReference>
<reference evidence="2" key="1">
    <citation type="journal article" date="2021" name="Proc. Natl. Acad. Sci. U.S.A.">
        <title>A Catalog of Tens of Thousands of Viruses from Human Metagenomes Reveals Hidden Associations with Chronic Diseases.</title>
        <authorList>
            <person name="Tisza M.J."/>
            <person name="Buck C.B."/>
        </authorList>
    </citation>
    <scope>NUCLEOTIDE SEQUENCE</scope>
    <source>
        <strain evidence="2">CtNHg2</strain>
    </source>
</reference>
<dbReference type="Pfam" id="PF04883">
    <property type="entry name" value="HK97-gp10_like"/>
    <property type="match status" value="1"/>
</dbReference>